<comment type="caution">
    <text evidence="1">The sequence shown here is derived from an EMBL/GenBank/DDBJ whole genome shotgun (WGS) entry which is preliminary data.</text>
</comment>
<gene>
    <name evidence="1" type="ORF">SAMN02787113_02281</name>
</gene>
<evidence type="ECO:0000313" key="2">
    <source>
        <dbReference type="Proteomes" id="UP000199410"/>
    </source>
</evidence>
<protein>
    <submittedName>
        <fullName evidence="1">Uncharacterized protein</fullName>
    </submittedName>
</protein>
<sequence>MKHANVQNADYFKTYLSLIMEHRKYTLQEAIDFMVASYFYHNLELYGVKPREQFELAIRQLSASIKK</sequence>
<name>A0A1H9IGI2_9BACI</name>
<evidence type="ECO:0000313" key="1">
    <source>
        <dbReference type="EMBL" id="SEQ73703.1"/>
    </source>
</evidence>
<organism evidence="1 2">
    <name type="scientific">Lysinibacillus fusiformis</name>
    <dbReference type="NCBI Taxonomy" id="28031"/>
    <lineage>
        <taxon>Bacteria</taxon>
        <taxon>Bacillati</taxon>
        <taxon>Bacillota</taxon>
        <taxon>Bacilli</taxon>
        <taxon>Bacillales</taxon>
        <taxon>Bacillaceae</taxon>
        <taxon>Lysinibacillus</taxon>
    </lineage>
</organism>
<dbReference type="RefSeq" id="WP_089986121.1">
    <property type="nucleotide sequence ID" value="NZ_CP167119.1"/>
</dbReference>
<reference evidence="1 2" key="1">
    <citation type="submission" date="2016-10" db="EMBL/GenBank/DDBJ databases">
        <authorList>
            <person name="Varghese N."/>
            <person name="Submissions S."/>
        </authorList>
    </citation>
    <scope>NUCLEOTIDE SEQUENCE [LARGE SCALE GENOMIC DNA]</scope>
    <source>
        <strain evidence="1 2">TC-13</strain>
    </source>
</reference>
<accession>A0A1H9IGI2</accession>
<dbReference type="Proteomes" id="UP000199410">
    <property type="component" value="Unassembled WGS sequence"/>
</dbReference>
<dbReference type="AlphaFoldDB" id="A0A1H9IGI2"/>
<proteinExistence type="predicted"/>
<dbReference type="EMBL" id="FOEL01000007">
    <property type="protein sequence ID" value="SEQ73703.1"/>
    <property type="molecule type" value="Genomic_DNA"/>
</dbReference>